<organism evidence="2 3">
    <name type="scientific">Pannus brasiliensis CCIBt3594</name>
    <dbReference type="NCBI Taxonomy" id="1427578"/>
    <lineage>
        <taxon>Bacteria</taxon>
        <taxon>Bacillati</taxon>
        <taxon>Cyanobacteriota</taxon>
        <taxon>Cyanophyceae</taxon>
        <taxon>Oscillatoriophycideae</taxon>
        <taxon>Chroococcales</taxon>
        <taxon>Microcystaceae</taxon>
        <taxon>Pannus</taxon>
    </lineage>
</organism>
<evidence type="ECO:0000313" key="3">
    <source>
        <dbReference type="Proteomes" id="UP001328733"/>
    </source>
</evidence>
<dbReference type="InterPro" id="IPR013424">
    <property type="entry name" value="Ice-binding_C"/>
</dbReference>
<evidence type="ECO:0000313" key="2">
    <source>
        <dbReference type="EMBL" id="MEG3439409.1"/>
    </source>
</evidence>
<sequence length="206" mass="22604">MLKITRNLTYNSLTMGVVLAGLALVSPEANASTLLSVFRTTPITVDNIRVTWLSDTGLEDRDRVDLLKFSDLEYLFHYSARGALKTSGDLSYKIEILDPSYYFSGVQLDSNTSRLYQSVKKDVHGLLSLNSVNGKPDFFGDFSNIFGQFTSLNIKNSFTPGPNGKLLSTSNQFLLAPRTPVPEPGTVLGLLALGGIGFISRFPKQK</sequence>
<comment type="caution">
    <text evidence="2">The sequence shown here is derived from an EMBL/GenBank/DDBJ whole genome shotgun (WGS) entry which is preliminary data.</text>
</comment>
<accession>A0AAW9R0Z8</accession>
<evidence type="ECO:0000259" key="1">
    <source>
        <dbReference type="Pfam" id="PF07589"/>
    </source>
</evidence>
<dbReference type="Pfam" id="PF07589">
    <property type="entry name" value="PEP-CTERM"/>
    <property type="match status" value="1"/>
</dbReference>
<proteinExistence type="predicted"/>
<feature type="domain" description="Ice-binding protein C-terminal" evidence="1">
    <location>
        <begin position="180"/>
        <end position="201"/>
    </location>
</feature>
<dbReference type="RefSeq" id="WP_332866896.1">
    <property type="nucleotide sequence ID" value="NZ_JBAFSM010000048.1"/>
</dbReference>
<gene>
    <name evidence="2" type="ORF">V0288_19945</name>
</gene>
<dbReference type="Proteomes" id="UP001328733">
    <property type="component" value="Unassembled WGS sequence"/>
</dbReference>
<protein>
    <submittedName>
        <fullName evidence="2">PEP-CTERM sorting domain-containing protein</fullName>
    </submittedName>
</protein>
<name>A0AAW9R0Z8_9CHRO</name>
<dbReference type="AlphaFoldDB" id="A0AAW9R0Z8"/>
<keyword evidence="3" id="KW-1185">Reference proteome</keyword>
<dbReference type="EMBL" id="JBAFSM010000048">
    <property type="protein sequence ID" value="MEG3439409.1"/>
    <property type="molecule type" value="Genomic_DNA"/>
</dbReference>
<dbReference type="NCBIfam" id="TIGR02595">
    <property type="entry name" value="PEP_CTERM"/>
    <property type="match status" value="1"/>
</dbReference>
<reference evidence="2 3" key="1">
    <citation type="submission" date="2024-01" db="EMBL/GenBank/DDBJ databases">
        <title>Genomic insights into the taxonomy and metabolism of the cyanobacterium Pannus brasiliensis CCIBt3594.</title>
        <authorList>
            <person name="Machado M."/>
            <person name="Botero N.B."/>
            <person name="Andreote A.P.D."/>
            <person name="Feitosa A.M.T."/>
            <person name="Popin R."/>
            <person name="Sivonen K."/>
            <person name="Fiore M.F."/>
        </authorList>
    </citation>
    <scope>NUCLEOTIDE SEQUENCE [LARGE SCALE GENOMIC DNA]</scope>
    <source>
        <strain evidence="2 3">CCIBt3594</strain>
    </source>
</reference>